<dbReference type="OrthoDB" id="10257049at2759"/>
<dbReference type="InterPro" id="IPR036291">
    <property type="entry name" value="NAD(P)-bd_dom_sf"/>
</dbReference>
<evidence type="ECO:0000259" key="1">
    <source>
        <dbReference type="Pfam" id="PF08240"/>
    </source>
</evidence>
<dbReference type="SUPFAM" id="SSF50129">
    <property type="entry name" value="GroES-like"/>
    <property type="match status" value="1"/>
</dbReference>
<protein>
    <submittedName>
        <fullName evidence="2">Chaperonin 10-like protein</fullName>
    </submittedName>
</protein>
<dbReference type="Pfam" id="PF08240">
    <property type="entry name" value="ADH_N"/>
    <property type="match status" value="1"/>
</dbReference>
<dbReference type="Gene3D" id="3.90.180.10">
    <property type="entry name" value="Medium-chain alcohol dehydrogenases, catalytic domain"/>
    <property type="match status" value="1"/>
</dbReference>
<proteinExistence type="predicted"/>
<feature type="domain" description="Alcohol dehydrogenase-like N-terminal" evidence="1">
    <location>
        <begin position="31"/>
        <end position="116"/>
    </location>
</feature>
<dbReference type="AlphaFoldDB" id="A0A4Q9N809"/>
<dbReference type="InterPro" id="IPR047122">
    <property type="entry name" value="Trans-enoyl_RdTase-like"/>
</dbReference>
<evidence type="ECO:0000313" key="2">
    <source>
        <dbReference type="EMBL" id="TBU35512.1"/>
    </source>
</evidence>
<gene>
    <name evidence="2" type="ORF">BD311DRAFT_734738</name>
</gene>
<organism evidence="2">
    <name type="scientific">Dichomitus squalens</name>
    <dbReference type="NCBI Taxonomy" id="114155"/>
    <lineage>
        <taxon>Eukaryota</taxon>
        <taxon>Fungi</taxon>
        <taxon>Dikarya</taxon>
        <taxon>Basidiomycota</taxon>
        <taxon>Agaricomycotina</taxon>
        <taxon>Agaricomycetes</taxon>
        <taxon>Polyporales</taxon>
        <taxon>Polyporaceae</taxon>
        <taxon>Dichomitus</taxon>
    </lineage>
</organism>
<name>A0A4Q9N809_9APHY</name>
<accession>A0A4Q9N809</accession>
<dbReference type="SUPFAM" id="SSF51735">
    <property type="entry name" value="NAD(P)-binding Rossmann-fold domains"/>
    <property type="match status" value="1"/>
</dbReference>
<dbReference type="Gene3D" id="3.40.50.720">
    <property type="entry name" value="NAD(P)-binding Rossmann-like Domain"/>
    <property type="match status" value="1"/>
</dbReference>
<dbReference type="CDD" id="cd08249">
    <property type="entry name" value="enoyl_reductase_like"/>
    <property type="match status" value="1"/>
</dbReference>
<reference evidence="2" key="1">
    <citation type="submission" date="2019-01" db="EMBL/GenBank/DDBJ databases">
        <title>Draft genome sequences of three monokaryotic isolates of the white-rot basidiomycete fungus Dichomitus squalens.</title>
        <authorList>
            <consortium name="DOE Joint Genome Institute"/>
            <person name="Lopez S.C."/>
            <person name="Andreopoulos B."/>
            <person name="Pangilinan J."/>
            <person name="Lipzen A."/>
            <person name="Riley R."/>
            <person name="Ahrendt S."/>
            <person name="Ng V."/>
            <person name="Barry K."/>
            <person name="Daum C."/>
            <person name="Grigoriev I.V."/>
            <person name="Hilden K.S."/>
            <person name="Makela M.R."/>
            <person name="de Vries R.P."/>
        </authorList>
    </citation>
    <scope>NUCLEOTIDE SEQUENCE [LARGE SCALE GENOMIC DNA]</scope>
    <source>
        <strain evidence="2">OM18370.1</strain>
    </source>
</reference>
<dbReference type="GO" id="GO:0016651">
    <property type="term" value="F:oxidoreductase activity, acting on NAD(P)H"/>
    <property type="evidence" value="ECO:0007669"/>
    <property type="project" value="InterPro"/>
</dbReference>
<dbReference type="PANTHER" id="PTHR45348">
    <property type="entry name" value="HYPOTHETICAL OXIDOREDUCTASE (EUROFUNG)"/>
    <property type="match status" value="1"/>
</dbReference>
<dbReference type="Proteomes" id="UP000292957">
    <property type="component" value="Unassembled WGS sequence"/>
</dbReference>
<dbReference type="InterPro" id="IPR011032">
    <property type="entry name" value="GroES-like_sf"/>
</dbReference>
<dbReference type="EMBL" id="ML143386">
    <property type="protein sequence ID" value="TBU35512.1"/>
    <property type="molecule type" value="Genomic_DNA"/>
</dbReference>
<dbReference type="InterPro" id="IPR013154">
    <property type="entry name" value="ADH-like_N"/>
</dbReference>
<sequence>MESANLKTMKSVVVEEGRKVAIEDHPVPRVGDNDVLIRTFSVAQNPTDWKRIDNYGKPGTILGCDFSGYIVKVGKSVFSPKVGDHVAGCVHGGCLEDEGAYAEYIKTPADLVWVVPENTLDHDQAATLSYARWTAPPSKVSGEEWVLLFGGSPHASGYNIVTTASPRNFDLVRSLEADEVFDYKDPAIVAKIKKATGDSIAKAVDAIWELRLSENLR</sequence>